<dbReference type="InterPro" id="IPR000847">
    <property type="entry name" value="LysR_HTH_N"/>
</dbReference>
<dbReference type="InterPro" id="IPR036388">
    <property type="entry name" value="WH-like_DNA-bd_sf"/>
</dbReference>
<keyword evidence="3" id="KW-0238">DNA-binding</keyword>
<dbReference type="InterPro" id="IPR036390">
    <property type="entry name" value="WH_DNA-bd_sf"/>
</dbReference>
<dbReference type="InterPro" id="IPR005119">
    <property type="entry name" value="LysR_subst-bd"/>
</dbReference>
<dbReference type="Proteomes" id="UP000555836">
    <property type="component" value="Unassembled WGS sequence"/>
</dbReference>
<dbReference type="RefSeq" id="WP_139126383.1">
    <property type="nucleotide sequence ID" value="NZ_CP138328.1"/>
</dbReference>
<dbReference type="Gene3D" id="1.10.10.10">
    <property type="entry name" value="Winged helix-like DNA-binding domain superfamily/Winged helix DNA-binding domain"/>
    <property type="match status" value="1"/>
</dbReference>
<dbReference type="CDD" id="cd08414">
    <property type="entry name" value="PBP2_LTTR_aromatics_like"/>
    <property type="match status" value="1"/>
</dbReference>
<dbReference type="SUPFAM" id="SSF46785">
    <property type="entry name" value="Winged helix' DNA-binding domain"/>
    <property type="match status" value="1"/>
</dbReference>
<dbReference type="EMBL" id="JABCLD010002583">
    <property type="protein sequence ID" value="NMU30698.1"/>
    <property type="molecule type" value="Genomic_DNA"/>
</dbReference>
<evidence type="ECO:0000256" key="2">
    <source>
        <dbReference type="ARBA" id="ARBA00023015"/>
    </source>
</evidence>
<organism evidence="6 7">
    <name type="scientific">Vibrio parahaemolyticus</name>
    <dbReference type="NCBI Taxonomy" id="670"/>
    <lineage>
        <taxon>Bacteria</taxon>
        <taxon>Pseudomonadati</taxon>
        <taxon>Pseudomonadota</taxon>
        <taxon>Gammaproteobacteria</taxon>
        <taxon>Vibrionales</taxon>
        <taxon>Vibrionaceae</taxon>
        <taxon>Vibrio</taxon>
    </lineage>
</organism>
<comment type="caution">
    <text evidence="6">The sequence shown here is derived from an EMBL/GenBank/DDBJ whole genome shotgun (WGS) entry which is preliminary data.</text>
</comment>
<evidence type="ECO:0000256" key="3">
    <source>
        <dbReference type="ARBA" id="ARBA00023125"/>
    </source>
</evidence>
<reference evidence="6 7" key="1">
    <citation type="submission" date="2020-04" db="EMBL/GenBank/DDBJ databases">
        <title>Whole-genome sequencing of Vibrio spp. from China reveals different genetic environments of blaCTX-M-14 among diverse lineages.</title>
        <authorList>
            <person name="Zheng Z."/>
            <person name="Ye L."/>
            <person name="Chen S."/>
        </authorList>
    </citation>
    <scope>NUCLEOTIDE SEQUENCE [LARGE SCALE GENOMIC DNA]</scope>
    <source>
        <strain evidence="6 7">Vb0574</strain>
    </source>
</reference>
<evidence type="ECO:0000256" key="4">
    <source>
        <dbReference type="ARBA" id="ARBA00023163"/>
    </source>
</evidence>
<dbReference type="Pfam" id="PF00126">
    <property type="entry name" value="HTH_1"/>
    <property type="match status" value="1"/>
</dbReference>
<gene>
    <name evidence="6" type="ORF">HKB21_34370</name>
</gene>
<keyword evidence="4" id="KW-0804">Transcription</keyword>
<dbReference type="SUPFAM" id="SSF53850">
    <property type="entry name" value="Periplasmic binding protein-like II"/>
    <property type="match status" value="1"/>
</dbReference>
<dbReference type="Pfam" id="PF03466">
    <property type="entry name" value="LysR_substrate"/>
    <property type="match status" value="1"/>
</dbReference>
<proteinExistence type="inferred from homology"/>
<feature type="domain" description="HTH lysR-type" evidence="5">
    <location>
        <begin position="36"/>
        <end position="93"/>
    </location>
</feature>
<dbReference type="PANTHER" id="PTHR30346:SF0">
    <property type="entry name" value="HCA OPERON TRANSCRIPTIONAL ACTIVATOR HCAR"/>
    <property type="match status" value="1"/>
</dbReference>
<dbReference type="PRINTS" id="PR00039">
    <property type="entry name" value="HTHLYSR"/>
</dbReference>
<comment type="similarity">
    <text evidence="1">Belongs to the LysR transcriptional regulatory family.</text>
</comment>
<evidence type="ECO:0000313" key="6">
    <source>
        <dbReference type="EMBL" id="NMU30698.1"/>
    </source>
</evidence>
<dbReference type="GO" id="GO:0032993">
    <property type="term" value="C:protein-DNA complex"/>
    <property type="evidence" value="ECO:0007669"/>
    <property type="project" value="TreeGrafter"/>
</dbReference>
<evidence type="ECO:0000313" key="7">
    <source>
        <dbReference type="Proteomes" id="UP000555836"/>
    </source>
</evidence>
<dbReference type="Gene3D" id="3.40.190.10">
    <property type="entry name" value="Periplasmic binding protein-like II"/>
    <property type="match status" value="2"/>
</dbReference>
<evidence type="ECO:0000259" key="5">
    <source>
        <dbReference type="PROSITE" id="PS50931"/>
    </source>
</evidence>
<keyword evidence="2" id="KW-0805">Transcription regulation</keyword>
<dbReference type="FunFam" id="1.10.10.10:FF:000001">
    <property type="entry name" value="LysR family transcriptional regulator"/>
    <property type="match status" value="1"/>
</dbReference>
<name>A0A7Y0SD54_VIBPH</name>
<sequence length="331" mass="37753">MSSKLCFLEDYAGLVIINIDISLSIDAYWLTIGAVMELRQIKYFLAVANYGGVRKASQVLHVTQPAISRQVSELEGELGVQLFERASRRLTLTLAGEYYRDQMSEMMNNLENTTQMVKRVALGSIGNLKLGSVESVLWEGLVPKYLSTFREKNPDISMEMVTDNTVKLLDKIENGNLDCAFVYLFKNLDSSYNTIELRKDNMAFAYPASWREKFNESISVEQLNSLPFIRFPRSSYPTFYDWQEQKFKSLGLTPNVLHWAHHESSMLALVAAGQGVAIVNSRHIARTSALVQFLPLHKLELQLPLCFVWKKDKVKPVVETLSNQLLERLDR</sequence>
<dbReference type="AlphaFoldDB" id="A0A7Y0SD54"/>
<protein>
    <submittedName>
        <fullName evidence="6">LysR family transcriptional regulator</fullName>
    </submittedName>
</protein>
<dbReference type="PANTHER" id="PTHR30346">
    <property type="entry name" value="TRANSCRIPTIONAL DUAL REGULATOR HCAR-RELATED"/>
    <property type="match status" value="1"/>
</dbReference>
<dbReference type="PROSITE" id="PS50931">
    <property type="entry name" value="HTH_LYSR"/>
    <property type="match status" value="1"/>
</dbReference>
<dbReference type="GO" id="GO:0003700">
    <property type="term" value="F:DNA-binding transcription factor activity"/>
    <property type="evidence" value="ECO:0007669"/>
    <property type="project" value="InterPro"/>
</dbReference>
<dbReference type="GO" id="GO:0003677">
    <property type="term" value="F:DNA binding"/>
    <property type="evidence" value="ECO:0007669"/>
    <property type="project" value="UniProtKB-KW"/>
</dbReference>
<evidence type="ECO:0000256" key="1">
    <source>
        <dbReference type="ARBA" id="ARBA00009437"/>
    </source>
</evidence>
<accession>A0A7Y0SD54</accession>